<name>A0AAW5HFK7_PSEPU</name>
<protein>
    <submittedName>
        <fullName evidence="1">Uncharacterized protein</fullName>
    </submittedName>
</protein>
<proteinExistence type="predicted"/>
<sequence length="85" mass="9678">PKKLSMAALSKQLPLRDILCSRPTSFISNITTIIVQNLHAQELFPKIHELKRAELKFVRANLARMNHLGYVCAHGERSEPKPHSH</sequence>
<dbReference type="AlphaFoldDB" id="A0AAW5HFK7"/>
<dbReference type="EMBL" id="JAMHFX010000060">
    <property type="protein sequence ID" value="MCO1619338.1"/>
    <property type="molecule type" value="Genomic_DNA"/>
</dbReference>
<comment type="caution">
    <text evidence="1">The sequence shown here is derived from an EMBL/GenBank/DDBJ whole genome shotgun (WGS) entry which is preliminary data.</text>
</comment>
<dbReference type="RefSeq" id="WP_252458440.1">
    <property type="nucleotide sequence ID" value="NZ_JAMHFX010000060.1"/>
</dbReference>
<dbReference type="Proteomes" id="UP001202943">
    <property type="component" value="Unassembled WGS sequence"/>
</dbReference>
<evidence type="ECO:0000313" key="2">
    <source>
        <dbReference type="Proteomes" id="UP001202943"/>
    </source>
</evidence>
<reference evidence="1" key="2">
    <citation type="submission" date="2023-08" db="EMBL/GenBank/DDBJ databases">
        <title>Isolation, Identification, Denitrification Characteristics of A Highly Efficient Aerobic Denitrifying Bacterial Strain DS2.</title>
        <authorList>
            <person name="Wang H."/>
        </authorList>
    </citation>
    <scope>NUCLEOTIDE SEQUENCE</scope>
    <source>
        <strain evidence="1">DS2</strain>
    </source>
</reference>
<reference evidence="1" key="1">
    <citation type="submission" date="2022-05" db="EMBL/GenBank/DDBJ databases">
        <authorList>
            <person name="Yi M."/>
        </authorList>
    </citation>
    <scope>NUCLEOTIDE SEQUENCE</scope>
    <source>
        <strain evidence="1">DS2</strain>
    </source>
</reference>
<gene>
    <name evidence="1" type="ORF">M8C81_01855</name>
</gene>
<feature type="non-terminal residue" evidence="1">
    <location>
        <position position="1"/>
    </location>
</feature>
<accession>A0AAW5HFK7</accession>
<organism evidence="1 2">
    <name type="scientific">Pseudomonas putida</name>
    <name type="common">Arthrobacter siderocapsulatus</name>
    <dbReference type="NCBI Taxonomy" id="303"/>
    <lineage>
        <taxon>Bacteria</taxon>
        <taxon>Pseudomonadati</taxon>
        <taxon>Pseudomonadota</taxon>
        <taxon>Gammaproteobacteria</taxon>
        <taxon>Pseudomonadales</taxon>
        <taxon>Pseudomonadaceae</taxon>
        <taxon>Pseudomonas</taxon>
    </lineage>
</organism>
<evidence type="ECO:0000313" key="1">
    <source>
        <dbReference type="EMBL" id="MCO1619338.1"/>
    </source>
</evidence>